<evidence type="ECO:0000313" key="3">
    <source>
        <dbReference type="Proteomes" id="UP000199584"/>
    </source>
</evidence>
<name>A0A1I6DV01_9FIRM</name>
<dbReference type="AlphaFoldDB" id="A0A1I6DV01"/>
<dbReference type="Pfam" id="PF01979">
    <property type="entry name" value="Amidohydro_1"/>
    <property type="match status" value="1"/>
</dbReference>
<dbReference type="Gene3D" id="2.30.40.10">
    <property type="entry name" value="Urease, subunit C, domain 1"/>
    <property type="match status" value="1"/>
</dbReference>
<dbReference type="Proteomes" id="UP000199584">
    <property type="component" value="Unassembled WGS sequence"/>
</dbReference>
<dbReference type="InterPro" id="IPR032466">
    <property type="entry name" value="Metal_Hydrolase"/>
</dbReference>
<gene>
    <name evidence="2" type="ORF">SAMN05660706_11844</name>
</gene>
<dbReference type="PANTHER" id="PTHR43135">
    <property type="entry name" value="ALPHA-D-RIBOSE 1-METHYLPHOSPHONATE 5-TRIPHOSPHATE DIPHOSPHATASE"/>
    <property type="match status" value="1"/>
</dbReference>
<dbReference type="Gene3D" id="3.20.20.140">
    <property type="entry name" value="Metal-dependent hydrolases"/>
    <property type="match status" value="1"/>
</dbReference>
<proteinExistence type="predicted"/>
<protein>
    <submittedName>
        <fullName evidence="2">Imidazolonepropionase</fullName>
    </submittedName>
</protein>
<evidence type="ECO:0000313" key="2">
    <source>
        <dbReference type="EMBL" id="SFR09283.1"/>
    </source>
</evidence>
<accession>A0A1I6DV01</accession>
<dbReference type="EMBL" id="FOYM01000018">
    <property type="protein sequence ID" value="SFR09283.1"/>
    <property type="molecule type" value="Genomic_DNA"/>
</dbReference>
<dbReference type="InterPro" id="IPR011059">
    <property type="entry name" value="Metal-dep_hydrolase_composite"/>
</dbReference>
<reference evidence="3" key="1">
    <citation type="submission" date="2016-10" db="EMBL/GenBank/DDBJ databases">
        <authorList>
            <person name="Varghese N."/>
            <person name="Submissions S."/>
        </authorList>
    </citation>
    <scope>NUCLEOTIDE SEQUENCE [LARGE SCALE GENOMIC DNA]</scope>
    <source>
        <strain evidence="3">DSM 3669</strain>
    </source>
</reference>
<feature type="domain" description="Amidohydrolase-related" evidence="1">
    <location>
        <begin position="33"/>
        <end position="359"/>
    </location>
</feature>
<evidence type="ECO:0000259" key="1">
    <source>
        <dbReference type="Pfam" id="PF01979"/>
    </source>
</evidence>
<dbReference type="InterPro" id="IPR051781">
    <property type="entry name" value="Metallo-dep_Hydrolase"/>
</dbReference>
<dbReference type="SUPFAM" id="SSF51556">
    <property type="entry name" value="Metallo-dependent hydrolases"/>
    <property type="match status" value="1"/>
</dbReference>
<sequence length="360" mass="37991">MAKEGDTQFTFPGPTRETVVLDWTGLTALAPPVDCHVHLALDGVDFAAARRRWDTPGEITSQVQNALQDTLRHGILAVRDGGDRAGIALRFRNLVTGGAMAGPVVRAAGFALRKPGKYGSFLGRGITAGELDSALDNLVRHGVNQVKVIVSGVVSFTDYGRVGALQYTAGELATLVKGAHNRGLPVMAHASSDAAVAMAVRAGVDTVEHGYFLTRNTLELMAEKGIAWVPTVIPVAAQLHNRAGNGTDLAQPYVIEKTVDRQLAMINEAVALGVTLGVGTDAGAAGVRHGYGYLEEMALYRQAGLSPAQILQCATVNGARILGLDWGRIEPGRPAALIALKGDPLQEIDALRNVQYVIVP</sequence>
<dbReference type="InterPro" id="IPR006680">
    <property type="entry name" value="Amidohydro-rel"/>
</dbReference>
<organism evidence="2 3">
    <name type="scientific">Desulfoscipio geothermicus DSM 3669</name>
    <dbReference type="NCBI Taxonomy" id="1121426"/>
    <lineage>
        <taxon>Bacteria</taxon>
        <taxon>Bacillati</taxon>
        <taxon>Bacillota</taxon>
        <taxon>Clostridia</taxon>
        <taxon>Eubacteriales</taxon>
        <taxon>Desulfallaceae</taxon>
        <taxon>Desulfoscipio</taxon>
    </lineage>
</organism>
<dbReference type="PANTHER" id="PTHR43135:SF3">
    <property type="entry name" value="ALPHA-D-RIBOSE 1-METHYLPHOSPHONATE 5-TRIPHOSPHATE DIPHOSPHATASE"/>
    <property type="match status" value="1"/>
</dbReference>
<dbReference type="GO" id="GO:0016810">
    <property type="term" value="F:hydrolase activity, acting on carbon-nitrogen (but not peptide) bonds"/>
    <property type="evidence" value="ECO:0007669"/>
    <property type="project" value="InterPro"/>
</dbReference>
<dbReference type="STRING" id="39060.SAMN05660706_11844"/>
<dbReference type="RefSeq" id="WP_165608287.1">
    <property type="nucleotide sequence ID" value="NZ_FOYM01000018.1"/>
</dbReference>
<keyword evidence="3" id="KW-1185">Reference proteome</keyword>